<dbReference type="GO" id="GO:0004519">
    <property type="term" value="F:endonuclease activity"/>
    <property type="evidence" value="ECO:0007669"/>
    <property type="project" value="UniProtKB-KW"/>
</dbReference>
<keyword evidence="2" id="KW-0255">Endonuclease</keyword>
<keyword evidence="2" id="KW-0436">Ligase</keyword>
<keyword evidence="2" id="KW-0378">Hydrolase</keyword>
<feature type="domain" description="Calcineurin-like phosphoesterase" evidence="1">
    <location>
        <begin position="34"/>
        <end position="130"/>
    </location>
</feature>
<keyword evidence="3" id="KW-1185">Reference proteome</keyword>
<dbReference type="Pfam" id="PF00149">
    <property type="entry name" value="Metallophos"/>
    <property type="match status" value="1"/>
</dbReference>
<dbReference type="EMBL" id="QPMH01000005">
    <property type="protein sequence ID" value="RDD62388.1"/>
    <property type="molecule type" value="Genomic_DNA"/>
</dbReference>
<dbReference type="AlphaFoldDB" id="A0A369TAT9"/>
<dbReference type="Proteomes" id="UP000253941">
    <property type="component" value="Unassembled WGS sequence"/>
</dbReference>
<comment type="caution">
    <text evidence="2">The sequence shown here is derived from an EMBL/GenBank/DDBJ whole genome shotgun (WGS) entry which is preliminary data.</text>
</comment>
<evidence type="ECO:0000259" key="1">
    <source>
        <dbReference type="Pfam" id="PF00149"/>
    </source>
</evidence>
<dbReference type="NCBIfam" id="TIGR04123">
    <property type="entry name" value="P_estr_lig_assc"/>
    <property type="match status" value="1"/>
</dbReference>
<dbReference type="InterPro" id="IPR029052">
    <property type="entry name" value="Metallo-depent_PP-like"/>
</dbReference>
<dbReference type="PIRSF" id="PIRSF000887">
    <property type="entry name" value="Pesterase_MJ0037"/>
    <property type="match status" value="1"/>
</dbReference>
<dbReference type="PANTHER" id="PTHR39323:SF1">
    <property type="entry name" value="BLR1149 PROTEIN"/>
    <property type="match status" value="1"/>
</dbReference>
<reference evidence="2 3" key="1">
    <citation type="submission" date="2018-07" db="EMBL/GenBank/DDBJ databases">
        <title>Venubactetium sediminum gen. nov., sp. nov., isolated from a marine solar saltern.</title>
        <authorList>
            <person name="Wang S."/>
        </authorList>
    </citation>
    <scope>NUCLEOTIDE SEQUENCE [LARGE SCALE GENOMIC DNA]</scope>
    <source>
        <strain evidence="2 3">WD2A32</strain>
    </source>
</reference>
<evidence type="ECO:0000313" key="2">
    <source>
        <dbReference type="EMBL" id="RDD62388.1"/>
    </source>
</evidence>
<sequence length="233" mass="25106">MKAPGLRGETARLRVNGADLLADLSGALVWPDKRTLVVADLHLEKGSSLGRHKRPLPPYDSAATLGRLETVIARYEPETVICLGDSFHDGDGATRLSDGDRGRLRALTNAREWVWIAGNHDPAPSPKIGGQVAEELVIGGLLFRHVAADGRAPAGEISGHYHPKAAVWARGRRMSHRCFAGDGRRLVLPAFGAYTGGLSVLDPAIRALFPRRCEVHLLGRQRIVSADRSALVA</sequence>
<organism evidence="2 3">
    <name type="scientific">Ferruginivarius sediminum</name>
    <dbReference type="NCBI Taxonomy" id="2661937"/>
    <lineage>
        <taxon>Bacteria</taxon>
        <taxon>Pseudomonadati</taxon>
        <taxon>Pseudomonadota</taxon>
        <taxon>Alphaproteobacteria</taxon>
        <taxon>Rhodospirillales</taxon>
        <taxon>Rhodospirillaceae</taxon>
        <taxon>Ferruginivarius</taxon>
    </lineage>
</organism>
<evidence type="ECO:0000313" key="3">
    <source>
        <dbReference type="Proteomes" id="UP000253941"/>
    </source>
</evidence>
<dbReference type="Gene3D" id="3.60.21.10">
    <property type="match status" value="1"/>
</dbReference>
<dbReference type="InterPro" id="IPR024173">
    <property type="entry name" value="Pesterase_MJ0037-like"/>
</dbReference>
<dbReference type="InterPro" id="IPR026336">
    <property type="entry name" value="PdeM-like"/>
</dbReference>
<accession>A0A369TAT9</accession>
<keyword evidence="2" id="KW-0540">Nuclease</keyword>
<dbReference type="GO" id="GO:0016787">
    <property type="term" value="F:hydrolase activity"/>
    <property type="evidence" value="ECO:0007669"/>
    <property type="project" value="UniProtKB-KW"/>
</dbReference>
<dbReference type="EC" id="3.1.-.-" evidence="2"/>
<gene>
    <name evidence="2" type="primary">pdeM</name>
    <name evidence="2" type="ORF">DRB17_06975</name>
</gene>
<dbReference type="PANTHER" id="PTHR39323">
    <property type="entry name" value="BLR1149 PROTEIN"/>
    <property type="match status" value="1"/>
</dbReference>
<dbReference type="InterPro" id="IPR004843">
    <property type="entry name" value="Calcineurin-like_PHP"/>
</dbReference>
<dbReference type="SUPFAM" id="SSF56300">
    <property type="entry name" value="Metallo-dependent phosphatases"/>
    <property type="match status" value="1"/>
</dbReference>
<proteinExistence type="predicted"/>
<dbReference type="GO" id="GO:0016874">
    <property type="term" value="F:ligase activity"/>
    <property type="evidence" value="ECO:0007669"/>
    <property type="project" value="UniProtKB-KW"/>
</dbReference>
<name>A0A369TAT9_9PROT</name>
<protein>
    <submittedName>
        <fullName evidence="2">Ligase-associated DNA damage response endonuclease PdeM</fullName>
        <ecNumber evidence="2">3.1.-.-</ecNumber>
    </submittedName>
</protein>